<dbReference type="Pfam" id="PF02777">
    <property type="entry name" value="Sod_Fe_C"/>
    <property type="match status" value="1"/>
</dbReference>
<comment type="caution">
    <text evidence="8">The sequence shown here is derived from an EMBL/GenBank/DDBJ whole genome shotgun (WGS) entry which is preliminary data.</text>
</comment>
<name>A0ABU4RRP2_9HYPH</name>
<dbReference type="InterPro" id="IPR036314">
    <property type="entry name" value="SOD_C_sf"/>
</dbReference>
<proteinExistence type="inferred from homology"/>
<evidence type="ECO:0000256" key="4">
    <source>
        <dbReference type="ARBA" id="ARBA00023002"/>
    </source>
</evidence>
<comment type="similarity">
    <text evidence="1 5">Belongs to the iron/manganese superoxide dismutase family.</text>
</comment>
<dbReference type="Proteomes" id="UP001274321">
    <property type="component" value="Unassembled WGS sequence"/>
</dbReference>
<dbReference type="PANTHER" id="PTHR42769">
    <property type="entry name" value="SUPEROXIDE DISMUTASE"/>
    <property type="match status" value="1"/>
</dbReference>
<evidence type="ECO:0000259" key="7">
    <source>
        <dbReference type="Pfam" id="PF02777"/>
    </source>
</evidence>
<evidence type="ECO:0000259" key="6">
    <source>
        <dbReference type="Pfam" id="PF00081"/>
    </source>
</evidence>
<dbReference type="Gene3D" id="1.10.287.990">
    <property type="entry name" value="Fe,Mn superoxide dismutase (SOD) domain"/>
    <property type="match status" value="1"/>
</dbReference>
<dbReference type="EMBL" id="JAXAFJ010000013">
    <property type="protein sequence ID" value="MDX6807497.1"/>
    <property type="molecule type" value="Genomic_DNA"/>
</dbReference>
<keyword evidence="3 5" id="KW-0479">Metal-binding</keyword>
<dbReference type="PRINTS" id="PR01703">
    <property type="entry name" value="MNSODISMTASE"/>
</dbReference>
<dbReference type="Pfam" id="PF00081">
    <property type="entry name" value="Sod_Fe_N"/>
    <property type="match status" value="1"/>
</dbReference>
<feature type="domain" description="Manganese/iron superoxide dismutase N-terminal" evidence="6">
    <location>
        <begin position="30"/>
        <end position="113"/>
    </location>
</feature>
<dbReference type="InterPro" id="IPR036324">
    <property type="entry name" value="Mn/Fe_SOD_N_sf"/>
</dbReference>
<dbReference type="SUPFAM" id="SSF54719">
    <property type="entry name" value="Fe,Mn superoxide dismutase (SOD), C-terminal domain"/>
    <property type="match status" value="1"/>
</dbReference>
<dbReference type="Gene3D" id="3.55.40.20">
    <property type="entry name" value="Iron/manganese superoxide dismutase, C-terminal domain"/>
    <property type="match status" value="1"/>
</dbReference>
<keyword evidence="9" id="KW-1185">Reference proteome</keyword>
<dbReference type="SUPFAM" id="SSF46609">
    <property type="entry name" value="Fe,Mn superoxide dismutase (SOD), N-terminal domain"/>
    <property type="match status" value="1"/>
</dbReference>
<evidence type="ECO:0000256" key="5">
    <source>
        <dbReference type="RuleBase" id="RU000414"/>
    </source>
</evidence>
<dbReference type="EC" id="1.15.1.1" evidence="2 5"/>
<organism evidence="8 9">
    <name type="scientific">Terrihabitans rhizophilus</name>
    <dbReference type="NCBI Taxonomy" id="3092662"/>
    <lineage>
        <taxon>Bacteria</taxon>
        <taxon>Pseudomonadati</taxon>
        <taxon>Pseudomonadota</taxon>
        <taxon>Alphaproteobacteria</taxon>
        <taxon>Hyphomicrobiales</taxon>
        <taxon>Terrihabitans</taxon>
    </lineage>
</organism>
<keyword evidence="4 5" id="KW-0560">Oxidoreductase</keyword>
<evidence type="ECO:0000313" key="8">
    <source>
        <dbReference type="EMBL" id="MDX6807497.1"/>
    </source>
</evidence>
<comment type="catalytic activity">
    <reaction evidence="5">
        <text>2 superoxide + 2 H(+) = H2O2 + O2</text>
        <dbReference type="Rhea" id="RHEA:20696"/>
        <dbReference type="ChEBI" id="CHEBI:15378"/>
        <dbReference type="ChEBI" id="CHEBI:15379"/>
        <dbReference type="ChEBI" id="CHEBI:16240"/>
        <dbReference type="ChEBI" id="CHEBI:18421"/>
        <dbReference type="EC" id="1.15.1.1"/>
    </reaction>
</comment>
<dbReference type="PIRSF" id="PIRSF000349">
    <property type="entry name" value="SODismutase"/>
    <property type="match status" value="1"/>
</dbReference>
<evidence type="ECO:0000256" key="3">
    <source>
        <dbReference type="ARBA" id="ARBA00022723"/>
    </source>
</evidence>
<accession>A0ABU4RRP2</accession>
<dbReference type="InterPro" id="IPR019832">
    <property type="entry name" value="Mn/Fe_SOD_C"/>
</dbReference>
<evidence type="ECO:0000256" key="1">
    <source>
        <dbReference type="ARBA" id="ARBA00008714"/>
    </source>
</evidence>
<evidence type="ECO:0000313" key="9">
    <source>
        <dbReference type="Proteomes" id="UP001274321"/>
    </source>
</evidence>
<dbReference type="InterPro" id="IPR019833">
    <property type="entry name" value="Mn/Fe_SOD_BS"/>
</dbReference>
<dbReference type="PANTHER" id="PTHR42769:SF3">
    <property type="entry name" value="SUPEROXIDE DISMUTASE [FE] 2, CHLOROPLASTIC"/>
    <property type="match status" value="1"/>
</dbReference>
<dbReference type="InterPro" id="IPR019831">
    <property type="entry name" value="Mn/Fe_SOD_N"/>
</dbReference>
<reference evidence="8 9" key="1">
    <citation type="submission" date="2023-11" db="EMBL/GenBank/DDBJ databases">
        <authorList>
            <person name="Bao R."/>
        </authorList>
    </citation>
    <scope>NUCLEOTIDE SEQUENCE [LARGE SCALE GENOMIC DNA]</scope>
    <source>
        <strain evidence="8 9">PJ23</strain>
    </source>
</reference>
<evidence type="ECO:0000256" key="2">
    <source>
        <dbReference type="ARBA" id="ARBA00012682"/>
    </source>
</evidence>
<sequence length="224" mass="24375">MLTRRHLIAGLACGAALPIGIRSARAAAPFKQPPLPYAEDALAPTISGRTVNLHYGKHHASYFKTLNELVPGTRYADMTLEEVVKASRSSEADRKIFNNAGQAWNHIFYWEQFKPGGAKAPAGALKEAIERDFGSVDEFKTKMVAAAGGVFGSGWAWLSEDGGKLVLSGTPGGDSPFAGGKKTLLGVDVWEHAYYIDYENRRTEHVKAVLDNIVNWDVVAERMA</sequence>
<dbReference type="PROSITE" id="PS00088">
    <property type="entry name" value="SOD_MN"/>
    <property type="match status" value="1"/>
</dbReference>
<gene>
    <name evidence="8" type="ORF">SCD90_15630</name>
</gene>
<dbReference type="InterPro" id="IPR001189">
    <property type="entry name" value="Mn/Fe_SOD"/>
</dbReference>
<protein>
    <recommendedName>
        <fullName evidence="2 5">Superoxide dismutase</fullName>
        <ecNumber evidence="2 5">1.15.1.1</ecNumber>
    </recommendedName>
</protein>
<dbReference type="RefSeq" id="WP_319845642.1">
    <property type="nucleotide sequence ID" value="NZ_JAXAFJ010000013.1"/>
</dbReference>
<dbReference type="GO" id="GO:0004784">
    <property type="term" value="F:superoxide dismutase activity"/>
    <property type="evidence" value="ECO:0007669"/>
    <property type="project" value="UniProtKB-EC"/>
</dbReference>
<feature type="domain" description="Manganese/iron superoxide dismutase C-terminal" evidence="7">
    <location>
        <begin position="121"/>
        <end position="222"/>
    </location>
</feature>
<comment type="function">
    <text evidence="5">Destroys radicals which are normally produced within the cells and which are toxic to biological systems.</text>
</comment>